<dbReference type="SUPFAM" id="SSF51120">
    <property type="entry name" value="beta-Roll"/>
    <property type="match status" value="1"/>
</dbReference>
<reference evidence="1" key="2">
    <citation type="submission" date="2020-09" db="EMBL/GenBank/DDBJ databases">
        <authorList>
            <person name="Sun Q."/>
            <person name="Kim S."/>
        </authorList>
    </citation>
    <scope>NUCLEOTIDE SEQUENCE</scope>
    <source>
        <strain evidence="1">KCTC 23310</strain>
    </source>
</reference>
<name>A0A918WPI4_9RHOB</name>
<accession>A0A918WPI4</accession>
<dbReference type="Pfam" id="PF00353">
    <property type="entry name" value="HemolysinCabind"/>
    <property type="match status" value="1"/>
</dbReference>
<comment type="caution">
    <text evidence="1">The sequence shown here is derived from an EMBL/GenBank/DDBJ whole genome shotgun (WGS) entry which is preliminary data.</text>
</comment>
<dbReference type="PRINTS" id="PR00313">
    <property type="entry name" value="CABNDNGRPT"/>
</dbReference>
<dbReference type="InterPro" id="IPR011049">
    <property type="entry name" value="Serralysin-like_metalloprot_C"/>
</dbReference>
<proteinExistence type="predicted"/>
<protein>
    <recommendedName>
        <fullName evidence="3">Calcium-binding protein</fullName>
    </recommendedName>
</protein>
<organism evidence="1 2">
    <name type="scientific">Neogemmobacter tilapiae</name>
    <dbReference type="NCBI Taxonomy" id="875041"/>
    <lineage>
        <taxon>Bacteria</taxon>
        <taxon>Pseudomonadati</taxon>
        <taxon>Pseudomonadota</taxon>
        <taxon>Alphaproteobacteria</taxon>
        <taxon>Rhodobacterales</taxon>
        <taxon>Paracoccaceae</taxon>
        <taxon>Neogemmobacter</taxon>
    </lineage>
</organism>
<dbReference type="InterPro" id="IPR001343">
    <property type="entry name" value="Hemolysn_Ca-bd"/>
</dbReference>
<dbReference type="Gene3D" id="2.150.10.10">
    <property type="entry name" value="Serralysin-like metalloprotease, C-terminal"/>
    <property type="match status" value="1"/>
</dbReference>
<keyword evidence="2" id="KW-1185">Reference proteome</keyword>
<dbReference type="AlphaFoldDB" id="A0A918WPI4"/>
<dbReference type="GO" id="GO:0005509">
    <property type="term" value="F:calcium ion binding"/>
    <property type="evidence" value="ECO:0007669"/>
    <property type="project" value="InterPro"/>
</dbReference>
<sequence>MATKKVLGSLVGSGVQLTVGGTTDVVVGPNGLIDSDDSYAISMTGSNQTLTISGMVRSSGDDTIKFGDQDSDRNHVVIIEKSGFVVGDYDDALSFTSKNFTVINKGTITGLYPIYGSNSENSAVKINNSGSITATYSSAIYVSGDDEGLVTINNTGRIYAYDEDAVDISTIGLKLVNSGTIVSLDDNSVSASTANDSVVNKGKLVGNVSLDNGNDLYDGRLGRIVGDIYGGDGNDRLLGGNMAEALYGDEGNDRIQGGGGRDELYGGGGNDSFVFNRLSERGDTISGFGAEVGNDDRILISQDGFGAGLAKGTLAASRFQARTDNVAQDGNDRFILNLNDGGLWFDKDGSGSAKAVLLAYVPMVALTAADIVII</sequence>
<dbReference type="InterPro" id="IPR018511">
    <property type="entry name" value="Hemolysin-typ_Ca-bd_CS"/>
</dbReference>
<evidence type="ECO:0000313" key="2">
    <source>
        <dbReference type="Proteomes" id="UP000638981"/>
    </source>
</evidence>
<dbReference type="EMBL" id="BMYJ01000009">
    <property type="protein sequence ID" value="GHC62228.1"/>
    <property type="molecule type" value="Genomic_DNA"/>
</dbReference>
<reference evidence="1" key="1">
    <citation type="journal article" date="2014" name="Int. J. Syst. Evol. Microbiol.">
        <title>Complete genome sequence of Corynebacterium casei LMG S-19264T (=DSM 44701T), isolated from a smear-ripened cheese.</title>
        <authorList>
            <consortium name="US DOE Joint Genome Institute (JGI-PGF)"/>
            <person name="Walter F."/>
            <person name="Albersmeier A."/>
            <person name="Kalinowski J."/>
            <person name="Ruckert C."/>
        </authorList>
    </citation>
    <scope>NUCLEOTIDE SEQUENCE</scope>
    <source>
        <strain evidence="1">KCTC 23310</strain>
    </source>
</reference>
<dbReference type="RefSeq" id="WP_189412303.1">
    <property type="nucleotide sequence ID" value="NZ_BMYJ01000009.1"/>
</dbReference>
<dbReference type="Proteomes" id="UP000638981">
    <property type="component" value="Unassembled WGS sequence"/>
</dbReference>
<dbReference type="PROSITE" id="PS00330">
    <property type="entry name" value="HEMOLYSIN_CALCIUM"/>
    <property type="match status" value="1"/>
</dbReference>
<evidence type="ECO:0000313" key="1">
    <source>
        <dbReference type="EMBL" id="GHC62228.1"/>
    </source>
</evidence>
<evidence type="ECO:0008006" key="3">
    <source>
        <dbReference type="Google" id="ProtNLM"/>
    </source>
</evidence>
<gene>
    <name evidence="1" type="ORF">GCM10007315_27840</name>
</gene>